<name>A0A931MLJ8_9SPHN</name>
<reference evidence="2" key="1">
    <citation type="submission" date="2020-11" db="EMBL/GenBank/DDBJ databases">
        <title>Novosphingobium aureum sp. nov., a marine bacterium isolated from sediment of a salt flat.</title>
        <authorList>
            <person name="Yoo Y."/>
            <person name="Kim J.-J."/>
        </authorList>
    </citation>
    <scope>NUCLEOTIDE SEQUENCE</scope>
    <source>
        <strain evidence="2">YJ-S2-02</strain>
    </source>
</reference>
<dbReference type="Proteomes" id="UP000617634">
    <property type="component" value="Unassembled WGS sequence"/>
</dbReference>
<feature type="chain" id="PRO_5037578103" description="DUF2059 domain-containing protein" evidence="1">
    <location>
        <begin position="24"/>
        <end position="268"/>
    </location>
</feature>
<gene>
    <name evidence="2" type="ORF">I5E68_09305</name>
</gene>
<keyword evidence="3" id="KW-1185">Reference proteome</keyword>
<proteinExistence type="predicted"/>
<organism evidence="2 3">
    <name type="scientific">Novosphingobium aureum</name>
    <dbReference type="NCBI Taxonomy" id="2792964"/>
    <lineage>
        <taxon>Bacteria</taxon>
        <taxon>Pseudomonadati</taxon>
        <taxon>Pseudomonadota</taxon>
        <taxon>Alphaproteobacteria</taxon>
        <taxon>Sphingomonadales</taxon>
        <taxon>Sphingomonadaceae</taxon>
        <taxon>Novosphingobium</taxon>
    </lineage>
</organism>
<keyword evidence="1" id="KW-0732">Signal</keyword>
<evidence type="ECO:0000313" key="2">
    <source>
        <dbReference type="EMBL" id="MBH0113141.1"/>
    </source>
</evidence>
<accession>A0A931MLJ8</accession>
<comment type="caution">
    <text evidence="2">The sequence shown here is derived from an EMBL/GenBank/DDBJ whole genome shotgun (WGS) entry which is preliminary data.</text>
</comment>
<evidence type="ECO:0000256" key="1">
    <source>
        <dbReference type="SAM" id="SignalP"/>
    </source>
</evidence>
<dbReference type="AlphaFoldDB" id="A0A931MLJ8"/>
<protein>
    <recommendedName>
        <fullName evidence="4">DUF2059 domain-containing protein</fullName>
    </recommendedName>
</protein>
<dbReference type="RefSeq" id="WP_197163157.1">
    <property type="nucleotide sequence ID" value="NZ_JADZGI010000001.1"/>
</dbReference>
<feature type="signal peptide" evidence="1">
    <location>
        <begin position="1"/>
        <end position="23"/>
    </location>
</feature>
<evidence type="ECO:0000313" key="3">
    <source>
        <dbReference type="Proteomes" id="UP000617634"/>
    </source>
</evidence>
<dbReference type="EMBL" id="JADZGI010000001">
    <property type="protein sequence ID" value="MBH0113141.1"/>
    <property type="molecule type" value="Genomic_DNA"/>
</dbReference>
<evidence type="ECO:0008006" key="4">
    <source>
        <dbReference type="Google" id="ProtNLM"/>
    </source>
</evidence>
<sequence>MRKLLGGALLLALGALTALPAAAVETTPSSTAATTGAWHDLAVAIANEEQMQASSKRLLDAMMEQFAQDPDMAEMETEFPGMLQSFRSAMTPLIQSEIAHTTPLYRADLEALYRDKLSEPHAREATAFVTSPQFQRFLETYGKNARMRTTARDLIKTEQVTSDAILSDVRSSALQTSLQMDGADLRYMEEFYATEAGINFKALNPAKIEIDRKWANYVSPEASAQVVPLVLNAMIEHVGKTDPDTAAAMRENLAGLIEAGEEAVPAAQ</sequence>